<proteinExistence type="predicted"/>
<accession>A0ABW6J4D0</accession>
<protein>
    <submittedName>
        <fullName evidence="1">Uncharacterized protein</fullName>
    </submittedName>
</protein>
<dbReference type="EMBL" id="JBHTRV010000028">
    <property type="protein sequence ID" value="MFE5983865.1"/>
    <property type="molecule type" value="Genomic_DNA"/>
</dbReference>
<sequence>MSTAKPVSEWRDVYDFLDQVRLRPGMFVRDGSLLELQAMLYGYRVASEIHGPEAMTDFEHQGAFAEWLWPRLGHNHARSLGWAVEITKVAEASGRAGIDLFFDLLSEFKAERSPEAR</sequence>
<evidence type="ECO:0000313" key="2">
    <source>
        <dbReference type="Proteomes" id="UP001600424"/>
    </source>
</evidence>
<gene>
    <name evidence="1" type="ORF">ACFQ63_29755</name>
</gene>
<evidence type="ECO:0000313" key="1">
    <source>
        <dbReference type="EMBL" id="MFE5983865.1"/>
    </source>
</evidence>
<organism evidence="1 2">
    <name type="scientific">Streptomyces wedmorensis</name>
    <dbReference type="NCBI Taxonomy" id="43759"/>
    <lineage>
        <taxon>Bacteria</taxon>
        <taxon>Bacillati</taxon>
        <taxon>Actinomycetota</taxon>
        <taxon>Actinomycetes</taxon>
        <taxon>Kitasatosporales</taxon>
        <taxon>Streptomycetaceae</taxon>
        <taxon>Streptomyces</taxon>
    </lineage>
</organism>
<name>A0ABW6J4D0_STRWE</name>
<reference evidence="1 2" key="1">
    <citation type="submission" date="2024-09" db="EMBL/GenBank/DDBJ databases">
        <title>The Natural Products Discovery Center: Release of the First 8490 Sequenced Strains for Exploring Actinobacteria Biosynthetic Diversity.</title>
        <authorList>
            <person name="Kalkreuter E."/>
            <person name="Kautsar S.A."/>
            <person name="Yang D."/>
            <person name="Bader C.D."/>
            <person name="Teijaro C.N."/>
            <person name="Fluegel L."/>
            <person name="Davis C.M."/>
            <person name="Simpson J.R."/>
            <person name="Lauterbach L."/>
            <person name="Steele A.D."/>
            <person name="Gui C."/>
            <person name="Meng S."/>
            <person name="Li G."/>
            <person name="Viehrig K."/>
            <person name="Ye F."/>
            <person name="Su P."/>
            <person name="Kiefer A.F."/>
            <person name="Nichols A."/>
            <person name="Cepeda A.J."/>
            <person name="Yan W."/>
            <person name="Fan B."/>
            <person name="Jiang Y."/>
            <person name="Adhikari A."/>
            <person name="Zheng C.-J."/>
            <person name="Schuster L."/>
            <person name="Cowan T.M."/>
            <person name="Smanski M.J."/>
            <person name="Chevrette M.G."/>
            <person name="De Carvalho L.P.S."/>
            <person name="Shen B."/>
        </authorList>
    </citation>
    <scope>NUCLEOTIDE SEQUENCE [LARGE SCALE GENOMIC DNA]</scope>
    <source>
        <strain evidence="1 2">NPDC056472</strain>
    </source>
</reference>
<dbReference type="RefSeq" id="WP_386255859.1">
    <property type="nucleotide sequence ID" value="NZ_JBHTRV010000028.1"/>
</dbReference>
<dbReference type="Proteomes" id="UP001600424">
    <property type="component" value="Unassembled WGS sequence"/>
</dbReference>
<keyword evidence="2" id="KW-1185">Reference proteome</keyword>
<comment type="caution">
    <text evidence="1">The sequence shown here is derived from an EMBL/GenBank/DDBJ whole genome shotgun (WGS) entry which is preliminary data.</text>
</comment>